<reference evidence="3 4" key="1">
    <citation type="submission" date="2016-02" db="EMBL/GenBank/DDBJ databases">
        <authorList>
            <person name="Wen L."/>
            <person name="He K."/>
            <person name="Yang H."/>
        </authorList>
    </citation>
    <scope>NUCLEOTIDE SEQUENCE [LARGE SCALE GENOMIC DNA]</scope>
    <source>
        <strain evidence="3">Trichococcus palustris</strain>
    </source>
</reference>
<dbReference type="SUPFAM" id="SSF53474">
    <property type="entry name" value="alpha/beta-Hydrolases"/>
    <property type="match status" value="1"/>
</dbReference>
<accession>A0A143YF66</accession>
<dbReference type="AlphaFoldDB" id="A0A143YF66"/>
<protein>
    <submittedName>
        <fullName evidence="3">Alpha/beta hydrolase fold</fullName>
    </submittedName>
</protein>
<evidence type="ECO:0000313" key="3">
    <source>
        <dbReference type="EMBL" id="CZQ85468.1"/>
    </source>
</evidence>
<keyword evidence="1 3" id="KW-0378">Hydrolase</keyword>
<feature type="domain" description="AB hydrolase-1" evidence="2">
    <location>
        <begin position="20"/>
        <end position="118"/>
    </location>
</feature>
<proteinExistence type="predicted"/>
<dbReference type="STRING" id="140314.SAMN04488076_101120"/>
<dbReference type="GO" id="GO:0016020">
    <property type="term" value="C:membrane"/>
    <property type="evidence" value="ECO:0007669"/>
    <property type="project" value="TreeGrafter"/>
</dbReference>
<dbReference type="EMBL" id="FJNE01000002">
    <property type="protein sequence ID" value="CZQ85468.1"/>
    <property type="molecule type" value="Genomic_DNA"/>
</dbReference>
<name>A0A143YF66_9LACT</name>
<evidence type="ECO:0000259" key="2">
    <source>
        <dbReference type="Pfam" id="PF00561"/>
    </source>
</evidence>
<dbReference type="RefSeq" id="WP_087031316.1">
    <property type="nucleotide sequence ID" value="NZ_FJNE01000002.1"/>
</dbReference>
<dbReference type="GO" id="GO:0016787">
    <property type="term" value="F:hydrolase activity"/>
    <property type="evidence" value="ECO:0007669"/>
    <property type="project" value="UniProtKB-KW"/>
</dbReference>
<dbReference type="Proteomes" id="UP000242754">
    <property type="component" value="Unassembled WGS sequence"/>
</dbReference>
<keyword evidence="4" id="KW-1185">Reference proteome</keyword>
<dbReference type="PANTHER" id="PTHR43798">
    <property type="entry name" value="MONOACYLGLYCEROL LIPASE"/>
    <property type="match status" value="1"/>
</dbReference>
<dbReference type="Pfam" id="PF00561">
    <property type="entry name" value="Abhydrolase_1"/>
    <property type="match status" value="1"/>
</dbReference>
<organism evidence="3 4">
    <name type="scientific">Trichococcus palustris</name>
    <dbReference type="NCBI Taxonomy" id="140314"/>
    <lineage>
        <taxon>Bacteria</taxon>
        <taxon>Bacillati</taxon>
        <taxon>Bacillota</taxon>
        <taxon>Bacilli</taxon>
        <taxon>Lactobacillales</taxon>
        <taxon>Carnobacteriaceae</taxon>
        <taxon>Trichococcus</taxon>
    </lineage>
</organism>
<gene>
    <name evidence="3" type="ORF">Tpal_637</name>
</gene>
<dbReference type="InterPro" id="IPR000073">
    <property type="entry name" value="AB_hydrolase_1"/>
</dbReference>
<dbReference type="InterPro" id="IPR029058">
    <property type="entry name" value="AB_hydrolase_fold"/>
</dbReference>
<evidence type="ECO:0000256" key="1">
    <source>
        <dbReference type="ARBA" id="ARBA00022801"/>
    </source>
</evidence>
<dbReference type="OrthoDB" id="252464at2"/>
<evidence type="ECO:0000313" key="4">
    <source>
        <dbReference type="Proteomes" id="UP000242754"/>
    </source>
</evidence>
<dbReference type="InterPro" id="IPR050266">
    <property type="entry name" value="AB_hydrolase_sf"/>
</dbReference>
<sequence>MYIRVNDTNLWYETKGTGQPFILLHGNGESREIFTVLITELSKNFSVYAIDSRGHGKSSKTNQLSYGLMMEDVASFITELKLEKPLLYGFSDGGIIGLLLASKYSDMLSKLIISGANTQPNGVKKSWAMLSQLYYLLTRSKKMKMTLEEPNISKEDLKKIHIPVLVLAGKNDLIKVEDTKYIANNIPNSTLTILDRETHSSYVVNSPKLYKIIKAFIENNQS</sequence>
<dbReference type="Gene3D" id="3.40.50.1820">
    <property type="entry name" value="alpha/beta hydrolase"/>
    <property type="match status" value="1"/>
</dbReference>
<dbReference type="PANTHER" id="PTHR43798:SF31">
    <property type="entry name" value="AB HYDROLASE SUPERFAMILY PROTEIN YCLE"/>
    <property type="match status" value="1"/>
</dbReference>